<dbReference type="Proteomes" id="UP000647491">
    <property type="component" value="Unassembled WGS sequence"/>
</dbReference>
<feature type="transmembrane region" description="Helical" evidence="8">
    <location>
        <begin position="6"/>
        <end position="23"/>
    </location>
</feature>
<accession>A0ABR7NVW1</accession>
<evidence type="ECO:0000256" key="3">
    <source>
        <dbReference type="ARBA" id="ARBA00022475"/>
    </source>
</evidence>
<feature type="transmembrane region" description="Helical" evidence="8">
    <location>
        <begin position="411"/>
        <end position="428"/>
    </location>
</feature>
<evidence type="ECO:0000256" key="5">
    <source>
        <dbReference type="ARBA" id="ARBA00022989"/>
    </source>
</evidence>
<feature type="transmembrane region" description="Helical" evidence="8">
    <location>
        <begin position="490"/>
        <end position="512"/>
    </location>
</feature>
<feature type="transmembrane region" description="Helical" evidence="8">
    <location>
        <begin position="99"/>
        <end position="121"/>
    </location>
</feature>
<dbReference type="PIRSF" id="PIRSF016636">
    <property type="entry name" value="AlgI_DltB"/>
    <property type="match status" value="1"/>
</dbReference>
<organism evidence="9 10">
    <name type="scientific">Enterocloster hominis</name>
    <name type="common">ex Liu et al. 2021</name>
    <dbReference type="NCBI Taxonomy" id="2763663"/>
    <lineage>
        <taxon>Bacteria</taxon>
        <taxon>Bacillati</taxon>
        <taxon>Bacillota</taxon>
        <taxon>Clostridia</taxon>
        <taxon>Lachnospirales</taxon>
        <taxon>Lachnospiraceae</taxon>
        <taxon>Enterocloster</taxon>
    </lineage>
</organism>
<dbReference type="InterPro" id="IPR024194">
    <property type="entry name" value="Ac/AlaTfrase_AlgI/DltB"/>
</dbReference>
<gene>
    <name evidence="9" type="ORF">H8708_11045</name>
</gene>
<dbReference type="RefSeq" id="WP_262427879.1">
    <property type="nucleotide sequence ID" value="NZ_JACRTJ010000024.1"/>
</dbReference>
<keyword evidence="7" id="KW-0012">Acyltransferase</keyword>
<name>A0ABR7NVW1_9FIRM</name>
<evidence type="ECO:0000313" key="10">
    <source>
        <dbReference type="Proteomes" id="UP000647491"/>
    </source>
</evidence>
<evidence type="ECO:0000256" key="7">
    <source>
        <dbReference type="PIRNR" id="PIRNR016636"/>
    </source>
</evidence>
<dbReference type="PANTHER" id="PTHR13285">
    <property type="entry name" value="ACYLTRANSFERASE"/>
    <property type="match status" value="1"/>
</dbReference>
<evidence type="ECO:0000256" key="1">
    <source>
        <dbReference type="ARBA" id="ARBA00004651"/>
    </source>
</evidence>
<keyword evidence="6 7" id="KW-0472">Membrane</keyword>
<evidence type="ECO:0000256" key="6">
    <source>
        <dbReference type="ARBA" id="ARBA00023136"/>
    </source>
</evidence>
<feature type="transmembrane region" description="Helical" evidence="8">
    <location>
        <begin position="369"/>
        <end position="390"/>
    </location>
</feature>
<evidence type="ECO:0000313" key="9">
    <source>
        <dbReference type="EMBL" id="MBC8599756.1"/>
    </source>
</evidence>
<keyword evidence="10" id="KW-1185">Reference proteome</keyword>
<feature type="transmembrane region" description="Helical" evidence="8">
    <location>
        <begin position="461"/>
        <end position="478"/>
    </location>
</feature>
<dbReference type="Pfam" id="PF03062">
    <property type="entry name" value="MBOAT"/>
    <property type="match status" value="1"/>
</dbReference>
<evidence type="ECO:0000256" key="8">
    <source>
        <dbReference type="SAM" id="Phobius"/>
    </source>
</evidence>
<comment type="similarity">
    <text evidence="2 7">Belongs to the membrane-bound acyltransferase family.</text>
</comment>
<keyword evidence="7" id="KW-0808">Transferase</keyword>
<dbReference type="InterPro" id="IPR051085">
    <property type="entry name" value="MB_O-acyltransferase"/>
</dbReference>
<protein>
    <submittedName>
        <fullName evidence="9">MBOAT family protein</fullName>
    </submittedName>
</protein>
<dbReference type="PIRSF" id="PIRSF500217">
    <property type="entry name" value="AlgI"/>
    <property type="match status" value="1"/>
</dbReference>
<keyword evidence="5 8" id="KW-1133">Transmembrane helix</keyword>
<keyword evidence="3 7" id="KW-1003">Cell membrane</keyword>
<reference evidence="9 10" key="1">
    <citation type="submission" date="2020-08" db="EMBL/GenBank/DDBJ databases">
        <title>Genome public.</title>
        <authorList>
            <person name="Liu C."/>
            <person name="Sun Q."/>
        </authorList>
    </citation>
    <scope>NUCLEOTIDE SEQUENCE [LARGE SCALE GENOMIC DNA]</scope>
    <source>
        <strain evidence="9 10">BX10</strain>
    </source>
</reference>
<comment type="subcellular location">
    <subcellularLocation>
        <location evidence="1">Cell membrane</location>
        <topology evidence="1">Multi-pass membrane protein</topology>
    </subcellularLocation>
</comment>
<dbReference type="InterPro" id="IPR004299">
    <property type="entry name" value="MBOAT_fam"/>
</dbReference>
<evidence type="ECO:0000256" key="4">
    <source>
        <dbReference type="ARBA" id="ARBA00022692"/>
    </source>
</evidence>
<dbReference type="InterPro" id="IPR028362">
    <property type="entry name" value="AlgI"/>
</dbReference>
<feature type="transmembrane region" description="Helical" evidence="8">
    <location>
        <begin position="142"/>
        <end position="160"/>
    </location>
</feature>
<keyword evidence="4 8" id="KW-0812">Transmembrane</keyword>
<dbReference type="PANTHER" id="PTHR13285:SF18">
    <property type="entry name" value="PROTEIN-CYSTEINE N-PALMITOYLTRANSFERASE RASP"/>
    <property type="match status" value="1"/>
</dbReference>
<evidence type="ECO:0000256" key="2">
    <source>
        <dbReference type="ARBA" id="ARBA00010323"/>
    </source>
</evidence>
<proteinExistence type="inferred from homology"/>
<sequence length="526" mass="59785">MALVSYGFGFFCAVLLLLYYIVPGRFQWRILLAASVLFYGFAGPLWILYPAASSVSVWYLARKIGSMTDQYRNWVQKDQPDRTQKKAYNQRLKARQKRFLILGLLLNFGILAVLKYTNFLLSNVEGILHLAGISGEMEYADWVLPLGISYYTFQSMGYLIDVYQRKYDPEKSLLRTALFVFYFPQLTVGPISRFDRLKEELYSPHRFSMDRLAAGGQRVLWGYFKKLVVADRIGPAASMITGSPEIYGGVYALLGIAGHVIQLYADFSGGIDIILGISEMFGIHLPENFDRPFSSRSLAEFWRRWHMTLMQWFREYIFFPVSTSQAARKLSAAAGRLAGKKAAGKVPVYLASLTVWSVTGIWHGASWNWVLWGLANCVFMLLSQELSGLFRSLQSRFPFTDGRGYQCFQKVRTFFVFCLPWMFIYYPAAEVFPRLLGILKGEGLLSLMLGGYGTLMDTPDLMILGLGILFMALAGQICGNEGLKERLSRLPWPVSYGLSFVLFLILLVTGVYGRGYEASQFIYNRF</sequence>
<dbReference type="EMBL" id="JACRTJ010000024">
    <property type="protein sequence ID" value="MBC8599756.1"/>
    <property type="molecule type" value="Genomic_DNA"/>
</dbReference>
<comment type="caution">
    <text evidence="9">The sequence shown here is derived from an EMBL/GenBank/DDBJ whole genome shotgun (WGS) entry which is preliminary data.</text>
</comment>
<feature type="transmembrane region" description="Helical" evidence="8">
    <location>
        <begin position="346"/>
        <end position="363"/>
    </location>
</feature>